<evidence type="ECO:0000256" key="5">
    <source>
        <dbReference type="SAM" id="Phobius"/>
    </source>
</evidence>
<dbReference type="SMART" id="SM00267">
    <property type="entry name" value="GGDEF"/>
    <property type="match status" value="1"/>
</dbReference>
<dbReference type="InterPro" id="IPR029787">
    <property type="entry name" value="Nucleotide_cyclase"/>
</dbReference>
<comment type="cofactor">
    <cofactor evidence="1">
        <name>Mg(2+)</name>
        <dbReference type="ChEBI" id="CHEBI:18420"/>
    </cofactor>
</comment>
<evidence type="ECO:0000313" key="7">
    <source>
        <dbReference type="EMBL" id="TLX22203.1"/>
    </source>
</evidence>
<feature type="transmembrane region" description="Helical" evidence="5">
    <location>
        <begin position="52"/>
        <end position="71"/>
    </location>
</feature>
<feature type="transmembrane region" description="Helical" evidence="5">
    <location>
        <begin position="21"/>
        <end position="40"/>
    </location>
</feature>
<evidence type="ECO:0000259" key="6">
    <source>
        <dbReference type="PROSITE" id="PS50887"/>
    </source>
</evidence>
<dbReference type="PROSITE" id="PS50887">
    <property type="entry name" value="GGDEF"/>
    <property type="match status" value="1"/>
</dbReference>
<evidence type="ECO:0000256" key="1">
    <source>
        <dbReference type="ARBA" id="ARBA00001946"/>
    </source>
</evidence>
<feature type="transmembrane region" description="Helical" evidence="5">
    <location>
        <begin position="124"/>
        <end position="142"/>
    </location>
</feature>
<dbReference type="InterPro" id="IPR050469">
    <property type="entry name" value="Diguanylate_Cyclase"/>
</dbReference>
<feature type="transmembrane region" description="Helical" evidence="5">
    <location>
        <begin position="83"/>
        <end position="104"/>
    </location>
</feature>
<dbReference type="NCBIfam" id="TIGR00254">
    <property type="entry name" value="GGDEF"/>
    <property type="match status" value="1"/>
</dbReference>
<dbReference type="AlphaFoldDB" id="A0A5R9PGQ1"/>
<dbReference type="Pfam" id="PF00990">
    <property type="entry name" value="GGDEF"/>
    <property type="match status" value="1"/>
</dbReference>
<dbReference type="GO" id="GO:1902201">
    <property type="term" value="P:negative regulation of bacterial-type flagellum-dependent cell motility"/>
    <property type="evidence" value="ECO:0007669"/>
    <property type="project" value="TreeGrafter"/>
</dbReference>
<feature type="transmembrane region" description="Helical" evidence="5">
    <location>
        <begin position="253"/>
        <end position="278"/>
    </location>
</feature>
<evidence type="ECO:0000256" key="4">
    <source>
        <dbReference type="SAM" id="MobiDB-lite"/>
    </source>
</evidence>
<comment type="caution">
    <text evidence="7">The sequence shown here is derived from an EMBL/GenBank/DDBJ whole genome shotgun (WGS) entry which is preliminary data.</text>
</comment>
<evidence type="ECO:0000256" key="3">
    <source>
        <dbReference type="ARBA" id="ARBA00034247"/>
    </source>
</evidence>
<sequence length="478" mass="51363">MNLDFVQSRWAMRGYRLYWRLASLMMIVVGLGSSVEWAAGINLVPDLGGRDMRLTAAFCVLLSGLALAAVGTGRRWIRRLASLLCAIVIGLAANSLLEYSGIGYRGIAAWLDSALGEGLRPSTRMAELAACGFLLLGGQGLLILNGRALVLRELFGLGVLAIAMASLASFAFVLAQHGESLLERLPILTGVLMLLGTLGWMSSVPTTGLTRVSTAATLGGVLARSLLLPALLLPLAYTFAFKLLETRFGVSQIVASTLGAVFTGGSLAWMIWLVAALLDRSERLRDTADTDALTGLGNRRKLDAVLQGLLHADRRQRLPFSLLMLDLDHFKPYNDAFGHQAGDDALREIGRLLRATLRPEDAAFRYGGEEFVLVIHGIHLHQLPAIAERVLHAVRANDWPLRPLTTSIGGAEACDADVSAASLLQRADAALYRAKRNGRDRFEKTGCAECLAGASGPESMRARSWDQPPPGCRAASQA</sequence>
<protein>
    <recommendedName>
        <fullName evidence="2">diguanylate cyclase</fullName>
        <ecNumber evidence="2">2.7.7.65</ecNumber>
    </recommendedName>
</protein>
<dbReference type="GO" id="GO:0043709">
    <property type="term" value="P:cell adhesion involved in single-species biofilm formation"/>
    <property type="evidence" value="ECO:0007669"/>
    <property type="project" value="TreeGrafter"/>
</dbReference>
<keyword evidence="8" id="KW-1185">Reference proteome</keyword>
<dbReference type="InterPro" id="IPR043128">
    <property type="entry name" value="Rev_trsase/Diguanyl_cyclase"/>
</dbReference>
<keyword evidence="5" id="KW-1133">Transmembrane helix</keyword>
<comment type="catalytic activity">
    <reaction evidence="3">
        <text>2 GTP = 3',3'-c-di-GMP + 2 diphosphate</text>
        <dbReference type="Rhea" id="RHEA:24898"/>
        <dbReference type="ChEBI" id="CHEBI:33019"/>
        <dbReference type="ChEBI" id="CHEBI:37565"/>
        <dbReference type="ChEBI" id="CHEBI:58805"/>
        <dbReference type="EC" id="2.7.7.65"/>
    </reaction>
</comment>
<dbReference type="RefSeq" id="WP_138348494.1">
    <property type="nucleotide sequence ID" value="NZ_SROY01000002.1"/>
</dbReference>
<dbReference type="PANTHER" id="PTHR45138:SF9">
    <property type="entry name" value="DIGUANYLATE CYCLASE DGCM-RELATED"/>
    <property type="match status" value="1"/>
</dbReference>
<keyword evidence="5" id="KW-0812">Transmembrane</keyword>
<feature type="region of interest" description="Disordered" evidence="4">
    <location>
        <begin position="458"/>
        <end position="478"/>
    </location>
</feature>
<gene>
    <name evidence="7" type="ORF">E5S66_06735</name>
</gene>
<dbReference type="Proteomes" id="UP000308508">
    <property type="component" value="Unassembled WGS sequence"/>
</dbReference>
<accession>A0A5R9PGQ1</accession>
<dbReference type="PANTHER" id="PTHR45138">
    <property type="entry name" value="REGULATORY COMPONENTS OF SENSORY TRANSDUCTION SYSTEM"/>
    <property type="match status" value="1"/>
</dbReference>
<dbReference type="EMBL" id="SROY01000002">
    <property type="protein sequence ID" value="TLX22203.1"/>
    <property type="molecule type" value="Genomic_DNA"/>
</dbReference>
<evidence type="ECO:0000313" key="8">
    <source>
        <dbReference type="Proteomes" id="UP000308508"/>
    </source>
</evidence>
<dbReference type="InterPro" id="IPR000160">
    <property type="entry name" value="GGDEF_dom"/>
</dbReference>
<dbReference type="CDD" id="cd01949">
    <property type="entry name" value="GGDEF"/>
    <property type="match status" value="1"/>
</dbReference>
<proteinExistence type="predicted"/>
<dbReference type="STRING" id="1123377.GCA_000423885_02694"/>
<dbReference type="FunFam" id="3.30.70.270:FF:000001">
    <property type="entry name" value="Diguanylate cyclase domain protein"/>
    <property type="match status" value="1"/>
</dbReference>
<feature type="transmembrane region" description="Helical" evidence="5">
    <location>
        <begin position="187"/>
        <end position="209"/>
    </location>
</feature>
<reference evidence="7 8" key="1">
    <citation type="submission" date="2019-04" db="EMBL/GenBank/DDBJ databases">
        <authorList>
            <person name="Grouzdev D.S."/>
            <person name="Nazina T.N."/>
        </authorList>
    </citation>
    <scope>NUCLEOTIDE SEQUENCE [LARGE SCALE GENOMIC DNA]</scope>
    <source>
        <strain evidence="7 8">SHC 3-19</strain>
    </source>
</reference>
<keyword evidence="5" id="KW-0472">Membrane</keyword>
<feature type="domain" description="GGDEF" evidence="6">
    <location>
        <begin position="318"/>
        <end position="447"/>
    </location>
</feature>
<dbReference type="GO" id="GO:0005886">
    <property type="term" value="C:plasma membrane"/>
    <property type="evidence" value="ECO:0007669"/>
    <property type="project" value="TreeGrafter"/>
</dbReference>
<dbReference type="Gene3D" id="3.30.70.270">
    <property type="match status" value="1"/>
</dbReference>
<evidence type="ECO:0000256" key="2">
    <source>
        <dbReference type="ARBA" id="ARBA00012528"/>
    </source>
</evidence>
<organism evidence="7 8">
    <name type="scientific">Thermomonas fusca</name>
    <dbReference type="NCBI Taxonomy" id="215690"/>
    <lineage>
        <taxon>Bacteria</taxon>
        <taxon>Pseudomonadati</taxon>
        <taxon>Pseudomonadota</taxon>
        <taxon>Gammaproteobacteria</taxon>
        <taxon>Lysobacterales</taxon>
        <taxon>Lysobacteraceae</taxon>
        <taxon>Thermomonas</taxon>
    </lineage>
</organism>
<feature type="transmembrane region" description="Helical" evidence="5">
    <location>
        <begin position="221"/>
        <end position="241"/>
    </location>
</feature>
<name>A0A5R9PGQ1_9GAMM</name>
<dbReference type="EC" id="2.7.7.65" evidence="2"/>
<dbReference type="SUPFAM" id="SSF55073">
    <property type="entry name" value="Nucleotide cyclase"/>
    <property type="match status" value="1"/>
</dbReference>
<feature type="transmembrane region" description="Helical" evidence="5">
    <location>
        <begin position="154"/>
        <end position="175"/>
    </location>
</feature>
<dbReference type="GO" id="GO:0052621">
    <property type="term" value="F:diguanylate cyclase activity"/>
    <property type="evidence" value="ECO:0007669"/>
    <property type="project" value="UniProtKB-EC"/>
</dbReference>